<dbReference type="RefSeq" id="XP_019100765.1">
    <property type="nucleotide sequence ID" value="XM_019245220.1"/>
</dbReference>
<dbReference type="GeneID" id="109132819"/>
<proteinExistence type="predicted"/>
<gene>
    <name evidence="2" type="primary">LOC109132819</name>
</gene>
<evidence type="ECO:0000313" key="1">
    <source>
        <dbReference type="Proteomes" id="UP000694864"/>
    </source>
</evidence>
<evidence type="ECO:0000313" key="2">
    <source>
        <dbReference type="RefSeq" id="XP_019100765.1"/>
    </source>
</evidence>
<name>A0ABM1RP27_CAMSA</name>
<keyword evidence="1" id="KW-1185">Reference proteome</keyword>
<reference evidence="1" key="1">
    <citation type="journal article" date="2014" name="Nat. Commun.">
        <title>The emerging biofuel crop Camelina sativa retains a highly undifferentiated hexaploid genome structure.</title>
        <authorList>
            <person name="Kagale S."/>
            <person name="Koh C."/>
            <person name="Nixon J."/>
            <person name="Bollina V."/>
            <person name="Clarke W.E."/>
            <person name="Tuteja R."/>
            <person name="Spillane C."/>
            <person name="Robinson S.J."/>
            <person name="Links M.G."/>
            <person name="Clarke C."/>
            <person name="Higgins E.E."/>
            <person name="Huebert T."/>
            <person name="Sharpe A.G."/>
            <person name="Parkin I.A."/>
        </authorList>
    </citation>
    <scope>NUCLEOTIDE SEQUENCE [LARGE SCALE GENOMIC DNA]</scope>
    <source>
        <strain evidence="1">cv. DH55</strain>
    </source>
</reference>
<dbReference type="PANTHER" id="PTHR11439">
    <property type="entry name" value="GAG-POL-RELATED RETROTRANSPOSON"/>
    <property type="match status" value="1"/>
</dbReference>
<dbReference type="CDD" id="cd09272">
    <property type="entry name" value="RNase_HI_RT_Ty1"/>
    <property type="match status" value="1"/>
</dbReference>
<dbReference type="SUPFAM" id="SSF56672">
    <property type="entry name" value="DNA/RNA polymerases"/>
    <property type="match status" value="1"/>
</dbReference>
<organism evidence="1 2">
    <name type="scientific">Camelina sativa</name>
    <name type="common">False flax</name>
    <name type="synonym">Myagrum sativum</name>
    <dbReference type="NCBI Taxonomy" id="90675"/>
    <lineage>
        <taxon>Eukaryota</taxon>
        <taxon>Viridiplantae</taxon>
        <taxon>Streptophyta</taxon>
        <taxon>Embryophyta</taxon>
        <taxon>Tracheophyta</taxon>
        <taxon>Spermatophyta</taxon>
        <taxon>Magnoliopsida</taxon>
        <taxon>eudicotyledons</taxon>
        <taxon>Gunneridae</taxon>
        <taxon>Pentapetalae</taxon>
        <taxon>rosids</taxon>
        <taxon>malvids</taxon>
        <taxon>Brassicales</taxon>
        <taxon>Brassicaceae</taxon>
        <taxon>Camelineae</taxon>
        <taxon>Camelina</taxon>
    </lineage>
</organism>
<accession>A0ABM1RP27</accession>
<dbReference type="PANTHER" id="PTHR11439:SF462">
    <property type="match status" value="1"/>
</dbReference>
<dbReference type="Proteomes" id="UP000694864">
    <property type="component" value="Chromosome 5"/>
</dbReference>
<sequence>MYLSQRKYTLDIISDTGLLGAQPVSHPIEQNHHLATATGALLPDLFRYRRLVGRLIYLGVTRPDLSYAIHLLSQFKHAPRVEHWEAARRVVCYLKSNPGQGILLCSGTDLRLTAWCDADHNGCPLTRRSLTAWFIQLGGSPVSWKTRKQDVVSRSSCEAEYRAMAKTVCELLWLRDVLVSMGVDCSAPVSLYCDNESAIHLSKNPVFHERTKHIESDCHFIRDEIVRGVIAPQHVSTKVQLADILTKALGRKEFDDFKLKVGIRDLHTPP</sequence>
<dbReference type="InterPro" id="IPR043502">
    <property type="entry name" value="DNA/RNA_pol_sf"/>
</dbReference>
<protein>
    <submittedName>
        <fullName evidence="2">Uncharacterized protein LOC109132819</fullName>
    </submittedName>
</protein>
<reference evidence="2" key="2">
    <citation type="submission" date="2025-08" db="UniProtKB">
        <authorList>
            <consortium name="RefSeq"/>
        </authorList>
    </citation>
    <scope>IDENTIFICATION</scope>
    <source>
        <tissue evidence="2">Leaf</tissue>
    </source>
</reference>